<reference evidence="4 5" key="1">
    <citation type="submission" date="2019-08" db="EMBL/GenBank/DDBJ databases">
        <title>Draft genome sequences of two oriental melons (Cucumis melo L. var makuwa).</title>
        <authorList>
            <person name="Kwon S.-Y."/>
        </authorList>
    </citation>
    <scope>NUCLEOTIDE SEQUENCE [LARGE SCALE GENOMIC DNA]</scope>
    <source>
        <strain evidence="5">cv. Chang Bougi</strain>
        <strain evidence="4">cv. SW 3</strain>
        <tissue evidence="2">Leaf</tissue>
    </source>
</reference>
<evidence type="ECO:0000313" key="4">
    <source>
        <dbReference type="Proteomes" id="UP000321393"/>
    </source>
</evidence>
<organism evidence="2 4">
    <name type="scientific">Cucumis melo var. makuwa</name>
    <name type="common">Oriental melon</name>
    <dbReference type="NCBI Taxonomy" id="1194695"/>
    <lineage>
        <taxon>Eukaryota</taxon>
        <taxon>Viridiplantae</taxon>
        <taxon>Streptophyta</taxon>
        <taxon>Embryophyta</taxon>
        <taxon>Tracheophyta</taxon>
        <taxon>Spermatophyta</taxon>
        <taxon>Magnoliopsida</taxon>
        <taxon>eudicotyledons</taxon>
        <taxon>Gunneridae</taxon>
        <taxon>Pentapetalae</taxon>
        <taxon>rosids</taxon>
        <taxon>fabids</taxon>
        <taxon>Cucurbitales</taxon>
        <taxon>Cucurbitaceae</taxon>
        <taxon>Benincaseae</taxon>
        <taxon>Cucumis</taxon>
    </lineage>
</organism>
<dbReference type="EMBL" id="SSTD01004842">
    <property type="protein sequence ID" value="TYK22789.1"/>
    <property type="molecule type" value="Genomic_DNA"/>
</dbReference>
<sequence>MKGSSDTQCKTSRVIRFPDVMHHASGERYIAANGHIPMTIAPGTEKPISSYVIRFSQAIGACVRKTFPIRCFKWSDIGREYIERYFVLGFIDQAMNRFVEHQLLSRVTVTDTSKTRVSLSKEESRSTVWSCSEKYMFDLGRSCRRPQRMHIINCWNSSPSLPQRVVSHSLGMRNAIRCWVDNQATQKALVGDLSRKPARREVQTVSQCHVRSPQKEIQLQAKLDEALERIERIEEQTRNHQTLALKVEQMRKLIQDMTWAQQGPPHDP</sequence>
<evidence type="ECO:0000313" key="5">
    <source>
        <dbReference type="Proteomes" id="UP000321947"/>
    </source>
</evidence>
<protein>
    <submittedName>
        <fullName evidence="2">NBS-LRR type resistance protein</fullName>
    </submittedName>
</protein>
<dbReference type="Proteomes" id="UP000321393">
    <property type="component" value="Unassembled WGS sequence"/>
</dbReference>
<evidence type="ECO:0000313" key="2">
    <source>
        <dbReference type="EMBL" id="KAA0037643.1"/>
    </source>
</evidence>
<dbReference type="AlphaFoldDB" id="A0A5A7T3U3"/>
<gene>
    <name evidence="3" type="ORF">E5676_scaffold311G00260</name>
    <name evidence="2" type="ORF">E6C27_scaffold277G003050</name>
</gene>
<accession>A0A5A7T3U3</accession>
<dbReference type="Proteomes" id="UP000321947">
    <property type="component" value="Unassembled WGS sequence"/>
</dbReference>
<keyword evidence="1" id="KW-0175">Coiled coil</keyword>
<evidence type="ECO:0000256" key="1">
    <source>
        <dbReference type="SAM" id="Coils"/>
    </source>
</evidence>
<evidence type="ECO:0000313" key="3">
    <source>
        <dbReference type="EMBL" id="TYK22789.1"/>
    </source>
</evidence>
<feature type="coiled-coil region" evidence="1">
    <location>
        <begin position="216"/>
        <end position="253"/>
    </location>
</feature>
<name>A0A5A7T3U3_CUCMM</name>
<comment type="caution">
    <text evidence="2">The sequence shown here is derived from an EMBL/GenBank/DDBJ whole genome shotgun (WGS) entry which is preliminary data.</text>
</comment>
<proteinExistence type="predicted"/>
<dbReference type="EMBL" id="SSTE01018921">
    <property type="protein sequence ID" value="KAA0037643.1"/>
    <property type="molecule type" value="Genomic_DNA"/>
</dbReference>